<comment type="caution">
    <text evidence="2">The sequence shown here is derived from an EMBL/GenBank/DDBJ whole genome shotgun (WGS) entry which is preliminary data.</text>
</comment>
<dbReference type="Pfam" id="PF13649">
    <property type="entry name" value="Methyltransf_25"/>
    <property type="match status" value="1"/>
</dbReference>
<keyword evidence="3" id="KW-1185">Reference proteome</keyword>
<reference evidence="2" key="1">
    <citation type="submission" date="2021-03" db="EMBL/GenBank/DDBJ databases">
        <authorList>
            <person name="Tagirdzhanova G."/>
        </authorList>
    </citation>
    <scope>NUCLEOTIDE SEQUENCE</scope>
</reference>
<dbReference type="Gene3D" id="3.40.50.150">
    <property type="entry name" value="Vaccinia Virus protein VP39"/>
    <property type="match status" value="1"/>
</dbReference>
<dbReference type="Proteomes" id="UP000664203">
    <property type="component" value="Unassembled WGS sequence"/>
</dbReference>
<feature type="domain" description="Methyltransferase" evidence="1">
    <location>
        <begin position="50"/>
        <end position="144"/>
    </location>
</feature>
<dbReference type="EMBL" id="CAJPDR010000006">
    <property type="protein sequence ID" value="CAF9904429.1"/>
    <property type="molecule type" value="Genomic_DNA"/>
</dbReference>
<gene>
    <name evidence="2" type="ORF">ALECFALPRED_008549</name>
</gene>
<name>A0A8H3EDA5_9LECA</name>
<dbReference type="PANTHER" id="PTHR43591:SF50">
    <property type="entry name" value="METHYLTRANSFERASE DOMAIN-CONTAINING PROTEIN-RELATED"/>
    <property type="match status" value="1"/>
</dbReference>
<dbReference type="PANTHER" id="PTHR43591">
    <property type="entry name" value="METHYLTRANSFERASE"/>
    <property type="match status" value="1"/>
</dbReference>
<organism evidence="2 3">
    <name type="scientific">Alectoria fallacina</name>
    <dbReference type="NCBI Taxonomy" id="1903189"/>
    <lineage>
        <taxon>Eukaryota</taxon>
        <taxon>Fungi</taxon>
        <taxon>Dikarya</taxon>
        <taxon>Ascomycota</taxon>
        <taxon>Pezizomycotina</taxon>
        <taxon>Lecanoromycetes</taxon>
        <taxon>OSLEUM clade</taxon>
        <taxon>Lecanoromycetidae</taxon>
        <taxon>Lecanorales</taxon>
        <taxon>Lecanorineae</taxon>
        <taxon>Parmeliaceae</taxon>
        <taxon>Alectoria</taxon>
    </lineage>
</organism>
<proteinExistence type="predicted"/>
<dbReference type="CDD" id="cd02440">
    <property type="entry name" value="AdoMet_MTases"/>
    <property type="match status" value="1"/>
</dbReference>
<dbReference type="InterPro" id="IPR029063">
    <property type="entry name" value="SAM-dependent_MTases_sf"/>
</dbReference>
<protein>
    <recommendedName>
        <fullName evidence="1">Methyltransferase domain-containing protein</fullName>
    </recommendedName>
</protein>
<accession>A0A8H3EDA5</accession>
<dbReference type="SUPFAM" id="SSF53335">
    <property type="entry name" value="S-adenosyl-L-methionine-dependent methyltransferases"/>
    <property type="match status" value="1"/>
</dbReference>
<dbReference type="AlphaFoldDB" id="A0A8H3EDA5"/>
<evidence type="ECO:0000313" key="2">
    <source>
        <dbReference type="EMBL" id="CAF9904429.1"/>
    </source>
</evidence>
<dbReference type="InterPro" id="IPR041698">
    <property type="entry name" value="Methyltransf_25"/>
</dbReference>
<sequence length="280" mass="31153">MSDIYSDNMSRNATETQRLDEQFDLLTRNIGYLVHPSITDKLSAIDSPAIADIGTGTGSFLLQLARVYPKATLRGFDISQDLFPAPESLPSNVELGLMDVKQPPPSKEHNRYDLVHVRLLTAAMNPTDWEPAVRNLIQLLKPGGALQWEECDFTQCPYRRGRLDSSVSAARFMSTQFRMALMEKFSSGWSTLPQIMGSIGLLHVDDDIVSSDRVVETREAITTNGMVAIFLWAKLMSKRGAPGSLQIDELNKLEVQAARDIKSGCYVSYDVHIALGFKPE</sequence>
<evidence type="ECO:0000259" key="1">
    <source>
        <dbReference type="Pfam" id="PF13649"/>
    </source>
</evidence>
<evidence type="ECO:0000313" key="3">
    <source>
        <dbReference type="Proteomes" id="UP000664203"/>
    </source>
</evidence>
<dbReference type="OrthoDB" id="184880at2759"/>